<evidence type="ECO:0000313" key="1">
    <source>
        <dbReference type="EMBL" id="MPN55566.1"/>
    </source>
</evidence>
<accession>A0A645IWJ7</accession>
<sequence length="81" mass="8639">MKVRDVSGLDAFSQDVDVGCEFDPLLFHGVARAADRSGTVISVFHNGVSGSGNYETGRSGNVERVFPIATSTYNINGLVLF</sequence>
<protein>
    <submittedName>
        <fullName evidence="1">Uncharacterized protein</fullName>
    </submittedName>
</protein>
<dbReference type="EMBL" id="VSSQ01124987">
    <property type="protein sequence ID" value="MPN55566.1"/>
    <property type="molecule type" value="Genomic_DNA"/>
</dbReference>
<dbReference type="AlphaFoldDB" id="A0A645IWJ7"/>
<comment type="caution">
    <text evidence="1">The sequence shown here is derived from an EMBL/GenBank/DDBJ whole genome shotgun (WGS) entry which is preliminary data.</text>
</comment>
<proteinExistence type="predicted"/>
<organism evidence="1">
    <name type="scientific">bioreactor metagenome</name>
    <dbReference type="NCBI Taxonomy" id="1076179"/>
    <lineage>
        <taxon>unclassified sequences</taxon>
        <taxon>metagenomes</taxon>
        <taxon>ecological metagenomes</taxon>
    </lineage>
</organism>
<gene>
    <name evidence="1" type="ORF">SDC9_203250</name>
</gene>
<name>A0A645IWJ7_9ZZZZ</name>
<reference evidence="1" key="1">
    <citation type="submission" date="2019-08" db="EMBL/GenBank/DDBJ databases">
        <authorList>
            <person name="Kucharzyk K."/>
            <person name="Murdoch R.W."/>
            <person name="Higgins S."/>
            <person name="Loffler F."/>
        </authorList>
    </citation>
    <scope>NUCLEOTIDE SEQUENCE</scope>
</reference>